<reference evidence="1 2" key="1">
    <citation type="submission" date="2016-04" db="EMBL/GenBank/DDBJ databases">
        <title>Genome analyses suggest a sexual origin of heterokaryosis in a supposedly ancient asexual fungus.</title>
        <authorList>
            <person name="Ropars J."/>
            <person name="Sedzielewska K."/>
            <person name="Noel J."/>
            <person name="Charron P."/>
            <person name="Farinelli L."/>
            <person name="Marton T."/>
            <person name="Kruger M."/>
            <person name="Pelin A."/>
            <person name="Brachmann A."/>
            <person name="Corradi N."/>
        </authorList>
    </citation>
    <scope>NUCLEOTIDE SEQUENCE [LARGE SCALE GENOMIC DNA]</scope>
    <source>
        <strain evidence="1 2">C2</strain>
    </source>
</reference>
<proteinExistence type="predicted"/>
<reference evidence="1 2" key="2">
    <citation type="submission" date="2017-10" db="EMBL/GenBank/DDBJ databases">
        <title>Extensive intraspecific genome diversity in a model arbuscular mycorrhizal fungus.</title>
        <authorList>
            <person name="Chen E.C.H."/>
            <person name="Morin E."/>
            <person name="Baudet D."/>
            <person name="Noel J."/>
            <person name="Ndikumana S."/>
            <person name="Charron P."/>
            <person name="St-Onge C."/>
            <person name="Giorgi J."/>
            <person name="Grigoriev I.V."/>
            <person name="Roux C."/>
            <person name="Martin F.M."/>
            <person name="Corradi N."/>
        </authorList>
    </citation>
    <scope>NUCLEOTIDE SEQUENCE [LARGE SCALE GENOMIC DNA]</scope>
    <source>
        <strain evidence="1 2">C2</strain>
    </source>
</reference>
<dbReference type="VEuPathDB" id="FungiDB:FUN_013389"/>
<dbReference type="Proteomes" id="UP000233469">
    <property type="component" value="Unassembled WGS sequence"/>
</dbReference>
<dbReference type="OrthoDB" id="2368145at2759"/>
<evidence type="ECO:0000313" key="2">
    <source>
        <dbReference type="Proteomes" id="UP000233469"/>
    </source>
</evidence>
<protein>
    <submittedName>
        <fullName evidence="1">Uncharacterized protein</fullName>
    </submittedName>
</protein>
<accession>A0A2N1MEF2</accession>
<organism evidence="1 2">
    <name type="scientific">Rhizophagus irregularis</name>
    <dbReference type="NCBI Taxonomy" id="588596"/>
    <lineage>
        <taxon>Eukaryota</taxon>
        <taxon>Fungi</taxon>
        <taxon>Fungi incertae sedis</taxon>
        <taxon>Mucoromycota</taxon>
        <taxon>Glomeromycotina</taxon>
        <taxon>Glomeromycetes</taxon>
        <taxon>Glomerales</taxon>
        <taxon>Glomeraceae</taxon>
        <taxon>Rhizophagus</taxon>
    </lineage>
</organism>
<dbReference type="EMBL" id="LLXL01002766">
    <property type="protein sequence ID" value="PKK60013.1"/>
    <property type="molecule type" value="Genomic_DNA"/>
</dbReference>
<sequence length="75" mass="8854">MEFCFDYNYYCDVETYEEVDTTSDNNVCVCDDLIEIEQSDSDNDIMEQKDELELKAGMIFETWAKAESYLDDYAK</sequence>
<comment type="caution">
    <text evidence="1">The sequence shown here is derived from an EMBL/GenBank/DDBJ whole genome shotgun (WGS) entry which is preliminary data.</text>
</comment>
<evidence type="ECO:0000313" key="1">
    <source>
        <dbReference type="EMBL" id="PKK60013.1"/>
    </source>
</evidence>
<dbReference type="VEuPathDB" id="FungiDB:RhiirA1_392774"/>
<name>A0A2N1MEF2_9GLOM</name>
<gene>
    <name evidence="1" type="ORF">RhiirC2_793970</name>
</gene>
<dbReference type="AlphaFoldDB" id="A0A2N1MEF2"/>